<feature type="domain" description="MoaB/Mog" evidence="7">
    <location>
        <begin position="415"/>
        <end position="560"/>
    </location>
</feature>
<comment type="pathway">
    <text evidence="1 6">Cofactor biosynthesis; molybdopterin biosynthesis.</text>
</comment>
<evidence type="ECO:0000313" key="8">
    <source>
        <dbReference type="EMBL" id="KAJ2689956.1"/>
    </source>
</evidence>
<keyword evidence="6" id="KW-0460">Magnesium</keyword>
<organism evidence="8 9">
    <name type="scientific">Coemansia spiralis</name>
    <dbReference type="NCBI Taxonomy" id="417178"/>
    <lineage>
        <taxon>Eukaryota</taxon>
        <taxon>Fungi</taxon>
        <taxon>Fungi incertae sedis</taxon>
        <taxon>Zoopagomycota</taxon>
        <taxon>Kickxellomycotina</taxon>
        <taxon>Kickxellomycetes</taxon>
        <taxon>Kickxellales</taxon>
        <taxon>Kickxellaceae</taxon>
        <taxon>Coemansia</taxon>
    </lineage>
</organism>
<dbReference type="FunFam" id="2.170.190.11:FF:000001">
    <property type="entry name" value="Molybdopterin molybdenumtransferase"/>
    <property type="match status" value="1"/>
</dbReference>
<evidence type="ECO:0000259" key="7">
    <source>
        <dbReference type="SMART" id="SM00852"/>
    </source>
</evidence>
<keyword evidence="5 6" id="KW-0501">Molybdenum cofactor biosynthesis</keyword>
<evidence type="ECO:0000256" key="3">
    <source>
        <dbReference type="ARBA" id="ARBA00008339"/>
    </source>
</evidence>
<dbReference type="GO" id="GO:0005524">
    <property type="term" value="F:ATP binding"/>
    <property type="evidence" value="ECO:0007669"/>
    <property type="project" value="UniProtKB-UniRule"/>
</dbReference>
<comment type="function">
    <text evidence="6">Catalyzes two steps in the biosynthesis of the molybdenum cofactor. In the first step, molybdopterin is adenylated. Subsequently, molybdate is inserted into adenylated molybdopterin and AMP is released.</text>
</comment>
<comment type="similarity">
    <text evidence="3">In the C-terminal section; belongs to the MoeA family.</text>
</comment>
<dbReference type="EC" id="2.7.7.75" evidence="4"/>
<dbReference type="SUPFAM" id="SSF63867">
    <property type="entry name" value="MoeA C-terminal domain-like"/>
    <property type="match status" value="1"/>
</dbReference>
<dbReference type="SMART" id="SM00852">
    <property type="entry name" value="MoCF_biosynth"/>
    <property type="match status" value="2"/>
</dbReference>
<comment type="cofactor">
    <cofactor evidence="6">
        <name>Mg(2+)</name>
        <dbReference type="ChEBI" id="CHEBI:18420"/>
    </cofactor>
</comment>
<accession>A0A9W8GIL7</accession>
<dbReference type="Gene3D" id="2.40.340.10">
    <property type="entry name" value="MoeA, C-terminal, domain IV"/>
    <property type="match status" value="1"/>
</dbReference>
<evidence type="ECO:0000256" key="2">
    <source>
        <dbReference type="ARBA" id="ARBA00007589"/>
    </source>
</evidence>
<dbReference type="Pfam" id="PF00994">
    <property type="entry name" value="MoCF_biosynth"/>
    <property type="match status" value="2"/>
</dbReference>
<dbReference type="AlphaFoldDB" id="A0A9W8GIL7"/>
<dbReference type="InterPro" id="IPR005111">
    <property type="entry name" value="MoeA_C_domain_IV"/>
</dbReference>
<evidence type="ECO:0000256" key="6">
    <source>
        <dbReference type="RuleBase" id="RU365090"/>
    </source>
</evidence>
<dbReference type="NCBIfam" id="TIGR00177">
    <property type="entry name" value="molyb_syn"/>
    <property type="match status" value="1"/>
</dbReference>
<comment type="catalytic activity">
    <reaction evidence="6">
        <text>molybdopterin + ATP + H(+) = adenylyl-molybdopterin + diphosphate</text>
        <dbReference type="Rhea" id="RHEA:31331"/>
        <dbReference type="ChEBI" id="CHEBI:15378"/>
        <dbReference type="ChEBI" id="CHEBI:30616"/>
        <dbReference type="ChEBI" id="CHEBI:33019"/>
        <dbReference type="ChEBI" id="CHEBI:58698"/>
        <dbReference type="ChEBI" id="CHEBI:62727"/>
    </reaction>
</comment>
<dbReference type="InterPro" id="IPR036135">
    <property type="entry name" value="MoeA_linker/N_sf"/>
</dbReference>
<dbReference type="Proteomes" id="UP001151516">
    <property type="component" value="Unassembled WGS sequence"/>
</dbReference>
<dbReference type="GO" id="GO:0061599">
    <property type="term" value="F:molybdopterin molybdotransferase activity"/>
    <property type="evidence" value="ECO:0007669"/>
    <property type="project" value="UniProtKB-UniRule"/>
</dbReference>
<dbReference type="InterPro" id="IPR036688">
    <property type="entry name" value="MoeA_C_domain_IV_sf"/>
</dbReference>
<keyword evidence="6" id="KW-0479">Metal-binding</keyword>
<dbReference type="GO" id="GO:0046872">
    <property type="term" value="F:metal ion binding"/>
    <property type="evidence" value="ECO:0007669"/>
    <property type="project" value="UniProtKB-UniRule"/>
</dbReference>
<dbReference type="CDD" id="cd00886">
    <property type="entry name" value="MogA_MoaB"/>
    <property type="match status" value="1"/>
</dbReference>
<protein>
    <recommendedName>
        <fullName evidence="4">molybdopterin adenylyltransferase</fullName>
        <ecNumber evidence="4">2.7.7.75</ecNumber>
    </recommendedName>
</protein>
<keyword evidence="6" id="KW-0500">Molybdenum</keyword>
<sequence>MATPVGILTVSDKCSQGQALDTSGPALRQLLEATVNGRQQWAVVTSLVVPDDRTLISQTIGNWSATTTSGPLCRLVIVTGGTGISPSDVTVEAIEPLFAKRLPSLATAMVVGSLKITPMAALSQVAAGVVGETIVVAVPGSKKGSVENLQQILGVLPHAVDTAMAHSGTRHLHTGSGTPIVSTAEPQPLAMCGCNRPDEDGVATHVAEGLSNDLDGSVARRARKSPYPMIPVNEALKLVLSHVAELPAVELPLQDIREGQIIAADVVAREDVPGYPAAVMDGYAVIAADGPGTFTVRGATTAGRTAADSSDGPLRPGEVVRVATGAPIPPGADAVVMVEDTQLLESRGNEEAVVKILESGRVVPGQHIRAVGHDMRKGSVVVSAGSPITAVGGEIGALAISGHAKFLVHAMPRIAVLSTGDEVVDTLNPASQSRLEYGAIRDCNRPALLAALASLGCPTLDLGVVKDDPDSLAGTMARALSTCQGIISTGGVSMGEKDWLKPVVEQRLSGKIIFGRVAMKPSKPTTFATMSEGKFVFALPGNPVSALVAFHMFAAPAIRKLAGHLTRGGEEISVLRPSITAVFEGQDLILDRVRPEYLRAAVVWDQRKSKWLVRVTDQHQQSSRVASMLHANALISLPRGSDQKPRVRSGESVTAIMIAAPHIH</sequence>
<dbReference type="GO" id="GO:0005829">
    <property type="term" value="C:cytosol"/>
    <property type="evidence" value="ECO:0007669"/>
    <property type="project" value="TreeGrafter"/>
</dbReference>
<dbReference type="PANTHER" id="PTHR10192">
    <property type="entry name" value="MOLYBDOPTERIN BIOSYNTHESIS PROTEIN"/>
    <property type="match status" value="1"/>
</dbReference>
<dbReference type="CDD" id="cd00887">
    <property type="entry name" value="MoeA"/>
    <property type="match status" value="1"/>
</dbReference>
<dbReference type="InterPro" id="IPR036425">
    <property type="entry name" value="MoaB/Mog-like_dom_sf"/>
</dbReference>
<dbReference type="PANTHER" id="PTHR10192:SF5">
    <property type="entry name" value="GEPHYRIN"/>
    <property type="match status" value="1"/>
</dbReference>
<dbReference type="SUPFAM" id="SSF53218">
    <property type="entry name" value="Molybdenum cofactor biosynthesis proteins"/>
    <property type="match status" value="2"/>
</dbReference>
<dbReference type="InterPro" id="IPR038987">
    <property type="entry name" value="MoeA-like"/>
</dbReference>
<dbReference type="InterPro" id="IPR001453">
    <property type="entry name" value="MoaB/Mog_dom"/>
</dbReference>
<dbReference type="Gene3D" id="3.40.980.10">
    <property type="entry name" value="MoaB/Mog-like domain"/>
    <property type="match status" value="2"/>
</dbReference>
<dbReference type="SUPFAM" id="SSF63882">
    <property type="entry name" value="MoeA N-terminal region -like"/>
    <property type="match status" value="1"/>
</dbReference>
<dbReference type="GO" id="GO:0061598">
    <property type="term" value="F:molybdopterin adenylyltransferase activity"/>
    <property type="evidence" value="ECO:0007669"/>
    <property type="project" value="UniProtKB-UniRule"/>
</dbReference>
<comment type="similarity">
    <text evidence="6">Belongs to the MoeA family.</text>
</comment>
<dbReference type="OrthoDB" id="4349954at2759"/>
<proteinExistence type="inferred from homology"/>
<dbReference type="FunFam" id="3.40.980.10:FF:000001">
    <property type="entry name" value="Molybdopterin molybdenumtransferase"/>
    <property type="match status" value="1"/>
</dbReference>
<comment type="similarity">
    <text evidence="2">In the N-terminal section; belongs to the MoaB/Mog family.</text>
</comment>
<reference evidence="8" key="1">
    <citation type="submission" date="2022-07" db="EMBL/GenBank/DDBJ databases">
        <title>Phylogenomic reconstructions and comparative analyses of Kickxellomycotina fungi.</title>
        <authorList>
            <person name="Reynolds N.K."/>
            <person name="Stajich J.E."/>
            <person name="Barry K."/>
            <person name="Grigoriev I.V."/>
            <person name="Crous P."/>
            <person name="Smith M.E."/>
        </authorList>
    </citation>
    <scope>NUCLEOTIDE SEQUENCE</scope>
    <source>
        <strain evidence="8">CBS 109367</strain>
    </source>
</reference>
<evidence type="ECO:0000313" key="9">
    <source>
        <dbReference type="Proteomes" id="UP001151516"/>
    </source>
</evidence>
<gene>
    <name evidence="8" type="ORF">IWW39_001067</name>
</gene>
<evidence type="ECO:0000256" key="4">
    <source>
        <dbReference type="ARBA" id="ARBA00012509"/>
    </source>
</evidence>
<evidence type="ECO:0000256" key="1">
    <source>
        <dbReference type="ARBA" id="ARBA00005046"/>
    </source>
</evidence>
<comment type="caution">
    <text evidence="8">The sequence shown here is derived from an EMBL/GenBank/DDBJ whole genome shotgun (WGS) entry which is preliminary data.</text>
</comment>
<dbReference type="GO" id="GO:0006777">
    <property type="term" value="P:Mo-molybdopterin cofactor biosynthetic process"/>
    <property type="evidence" value="ECO:0007669"/>
    <property type="project" value="UniProtKB-UniRule"/>
</dbReference>
<dbReference type="Pfam" id="PF03453">
    <property type="entry name" value="MoeA_N"/>
    <property type="match status" value="1"/>
</dbReference>
<name>A0A9W8GIL7_9FUNG</name>
<keyword evidence="9" id="KW-1185">Reference proteome</keyword>
<dbReference type="Gene3D" id="2.170.190.11">
    <property type="entry name" value="Molybdopterin biosynthesis moea protein, domain 3"/>
    <property type="match status" value="1"/>
</dbReference>
<dbReference type="Gene3D" id="3.90.105.10">
    <property type="entry name" value="Molybdopterin biosynthesis moea protein, domain 2"/>
    <property type="match status" value="1"/>
</dbReference>
<dbReference type="InterPro" id="IPR005110">
    <property type="entry name" value="MoeA_linker/N"/>
</dbReference>
<dbReference type="Pfam" id="PF03454">
    <property type="entry name" value="MoeA_C"/>
    <property type="match status" value="1"/>
</dbReference>
<evidence type="ECO:0000256" key="5">
    <source>
        <dbReference type="ARBA" id="ARBA00023150"/>
    </source>
</evidence>
<feature type="domain" description="MoaB/Mog" evidence="7">
    <location>
        <begin position="6"/>
        <end position="159"/>
    </location>
</feature>
<keyword evidence="6" id="KW-0808">Transferase</keyword>
<dbReference type="EMBL" id="JANBTX010000017">
    <property type="protein sequence ID" value="KAJ2689956.1"/>
    <property type="molecule type" value="Genomic_DNA"/>
</dbReference>
<dbReference type="NCBIfam" id="NF045515">
    <property type="entry name" value="Glp_gephyrin"/>
    <property type="match status" value="1"/>
</dbReference>
<comment type="catalytic activity">
    <reaction evidence="6">
        <text>adenylyl-molybdopterin + molybdate = Mo-molybdopterin + AMP + H(+)</text>
        <dbReference type="Rhea" id="RHEA:35047"/>
        <dbReference type="ChEBI" id="CHEBI:15378"/>
        <dbReference type="ChEBI" id="CHEBI:36264"/>
        <dbReference type="ChEBI" id="CHEBI:62727"/>
        <dbReference type="ChEBI" id="CHEBI:71302"/>
        <dbReference type="ChEBI" id="CHEBI:456215"/>
    </reaction>
</comment>